<dbReference type="PANTHER" id="PTHR31550:SF10">
    <property type="entry name" value="PROTEIN KINASE DOMAIN-CONTAINING PROTEIN"/>
    <property type="match status" value="1"/>
</dbReference>
<proteinExistence type="predicted"/>
<organism evidence="2 3">
    <name type="scientific">Polysphondylium violaceum</name>
    <dbReference type="NCBI Taxonomy" id="133409"/>
    <lineage>
        <taxon>Eukaryota</taxon>
        <taxon>Amoebozoa</taxon>
        <taxon>Evosea</taxon>
        <taxon>Eumycetozoa</taxon>
        <taxon>Dictyostelia</taxon>
        <taxon>Dictyosteliales</taxon>
        <taxon>Dictyosteliaceae</taxon>
        <taxon>Polysphondylium</taxon>
    </lineage>
</organism>
<evidence type="ECO:0000313" key="2">
    <source>
        <dbReference type="EMBL" id="KAF2071286.1"/>
    </source>
</evidence>
<feature type="region of interest" description="Disordered" evidence="1">
    <location>
        <begin position="704"/>
        <end position="726"/>
    </location>
</feature>
<reference evidence="2" key="1">
    <citation type="submission" date="2020-01" db="EMBL/GenBank/DDBJ databases">
        <title>Development of genomics and gene disruption for Polysphondylium violaceum indicates a role for the polyketide synthase stlB in stalk morphogenesis.</title>
        <authorList>
            <person name="Narita B."/>
            <person name="Kawabe Y."/>
            <person name="Kin K."/>
            <person name="Saito T."/>
            <person name="Gibbs R."/>
            <person name="Kuspa A."/>
            <person name="Muzny D."/>
            <person name="Queller D."/>
            <person name="Richards S."/>
            <person name="Strassman J."/>
            <person name="Sucgang R."/>
            <person name="Worley K."/>
            <person name="Schaap P."/>
        </authorList>
    </citation>
    <scope>NUCLEOTIDE SEQUENCE</scope>
    <source>
        <strain evidence="2">QSvi11</strain>
    </source>
</reference>
<dbReference type="PANTHER" id="PTHR31550">
    <property type="entry name" value="ANKYRIN REPEAT PROTEIN-RELATED-RELATED"/>
    <property type="match status" value="1"/>
</dbReference>
<accession>A0A8J4PQV8</accession>
<evidence type="ECO:0000256" key="1">
    <source>
        <dbReference type="SAM" id="MobiDB-lite"/>
    </source>
</evidence>
<evidence type="ECO:0008006" key="4">
    <source>
        <dbReference type="Google" id="ProtNLM"/>
    </source>
</evidence>
<keyword evidence="3" id="KW-1185">Reference proteome</keyword>
<dbReference type="AlphaFoldDB" id="A0A8J4PQV8"/>
<dbReference type="EMBL" id="AJWJ01000392">
    <property type="protein sequence ID" value="KAF2071286.1"/>
    <property type="molecule type" value="Genomic_DNA"/>
</dbReference>
<sequence>MIIEHYRSVFCNNYLSKKIFNAVHQIQINRYPLKYNDIVDVGWMLKYSHIGLAREKINNNSILYVNPHDLFEIVANADTQMFITLFEKYKYYSLYYYENNFEEIIFQITNTDVIKYLYQNGYARDLDFIEGIQSLDIKVLSFLLENGWFQPTPTFLVNVDRDKRPDENYTKEFIDLVVKYTPSPIQNQDINVIMGYMNGYRPRFEILDSLLPLFVQDHSILTDKALDFIQKQRNTIKNSSELMLAIKEPGFIFNINSAVEIWVLSIKEGEEVFFKVWEALSSRIKVFSYQVYFHISRDLTKEDNRNDLENDKEVIEISTLVIEEAIKVGSLKILLSFNWDRGILYEFETLEQDLFTMLMGKTLSQYECSILERLWDQDTIQGFKVLYYCCIHGNAKNFDLLYPLFKETLETDDTTQLFTACIDHKNHHMIKVLYSHGIFLSNNKEEFFEMCANGHPFTHLLDDVDRIIADCVTQQELHETFSDLLDIAIHENDFVGIKYIFNKHKFELLEPDVFNLLFNCQNLAIIDFIHKNRSLCFTSSSPLKCINALFGTPNKYFINICLSNPPLIEFLIQEKFLSPKFRDIYINKKKAQCEFHEIVYLIDNNKYSSIDSMVGLLMDSPDCFKCLEYIYRNQDKFQIKPLFQSMFDAIVKLDKKKIQTLRDILKDLVHKYGCVLNDGHRQNLDKYQDGLTLFGIVPDSIFVSNNNHQRPTTNNKESAPKKRQKK</sequence>
<feature type="compositionally biased region" description="Polar residues" evidence="1">
    <location>
        <begin position="704"/>
        <end position="717"/>
    </location>
</feature>
<comment type="caution">
    <text evidence="2">The sequence shown here is derived from an EMBL/GenBank/DDBJ whole genome shotgun (WGS) entry which is preliminary data.</text>
</comment>
<dbReference type="Proteomes" id="UP000695562">
    <property type="component" value="Unassembled WGS sequence"/>
</dbReference>
<evidence type="ECO:0000313" key="3">
    <source>
        <dbReference type="Proteomes" id="UP000695562"/>
    </source>
</evidence>
<gene>
    <name evidence="2" type="ORF">CYY_007393</name>
</gene>
<name>A0A8J4PQV8_9MYCE</name>
<protein>
    <recommendedName>
        <fullName evidence="4">Ankyrin repeat-containing protein</fullName>
    </recommendedName>
</protein>